<dbReference type="OrthoDB" id="4792875at2"/>
<sequence>MDSTGHLAPCAAWSQHAADLAAPLVGELQEWPESPTMDSLVADGYLERLVPGVFTPPDVLDTAVRRALLLGAAIGQELRRHHVIAGDSARWVMCGGPAPSPAELLTTAHRSPLGGVLVRHSRLATGDVETMGGAPLTSPVRTALDLLRFAGNDTAVPAVRDLLDNGHLTESQVHTQLATLPHRYLTRTARERWEAVLHGGATPWSGSAYQDAVNGAAAETALPSAVTR</sequence>
<reference evidence="1 2" key="1">
    <citation type="journal article" date="2013" name="Genome Announc.">
        <title>Draft genome sequence of an Actinobacterium, Brachybacterium muris strain UCD-AY4.</title>
        <authorList>
            <person name="Lo J.R."/>
            <person name="Lang J.M."/>
            <person name="Darling A.E."/>
            <person name="Eisen J.A."/>
            <person name="Coil D.A."/>
        </authorList>
    </citation>
    <scope>NUCLEOTIDE SEQUENCE [LARGE SCALE GENOMIC DNA]</scope>
    <source>
        <strain evidence="1 2">UCD-AY4</strain>
    </source>
</reference>
<dbReference type="Proteomes" id="UP000019754">
    <property type="component" value="Unassembled WGS sequence"/>
</dbReference>
<keyword evidence="2" id="KW-1185">Reference proteome</keyword>
<evidence type="ECO:0000313" key="1">
    <source>
        <dbReference type="EMBL" id="EYT48563.1"/>
    </source>
</evidence>
<organism evidence="1 2">
    <name type="scientific">Brachybacterium muris UCD-AY4</name>
    <dbReference type="NCBI Taxonomy" id="1249481"/>
    <lineage>
        <taxon>Bacteria</taxon>
        <taxon>Bacillati</taxon>
        <taxon>Actinomycetota</taxon>
        <taxon>Actinomycetes</taxon>
        <taxon>Micrococcales</taxon>
        <taxon>Dermabacteraceae</taxon>
        <taxon>Brachybacterium</taxon>
    </lineage>
</organism>
<evidence type="ECO:0000313" key="2">
    <source>
        <dbReference type="Proteomes" id="UP000019754"/>
    </source>
</evidence>
<dbReference type="EMBL" id="AORC01000014">
    <property type="protein sequence ID" value="EYT48563.1"/>
    <property type="molecule type" value="Genomic_DNA"/>
</dbReference>
<proteinExistence type="predicted"/>
<name>A0A022KS46_9MICO</name>
<dbReference type="HOGENOM" id="CLU_1212907_0_0_11"/>
<gene>
    <name evidence="1" type="ORF">D641_0111710</name>
</gene>
<protein>
    <recommendedName>
        <fullName evidence="3">AbiEi antitoxin C-terminal domain-containing protein</fullName>
    </recommendedName>
</protein>
<evidence type="ECO:0008006" key="3">
    <source>
        <dbReference type="Google" id="ProtNLM"/>
    </source>
</evidence>
<dbReference type="RefSeq" id="WP_017823697.1">
    <property type="nucleotide sequence ID" value="NZ_AORC01000014.1"/>
</dbReference>
<comment type="caution">
    <text evidence="1">The sequence shown here is derived from an EMBL/GenBank/DDBJ whole genome shotgun (WGS) entry which is preliminary data.</text>
</comment>
<accession>A0A022KS46</accession>
<dbReference type="AlphaFoldDB" id="A0A022KS46"/>